<dbReference type="AlphaFoldDB" id="A0A8X7W4W9"/>
<comment type="caution">
    <text evidence="4">The sequence shown here is derived from an EMBL/GenBank/DDBJ whole genome shotgun (WGS) entry which is preliminary data.</text>
</comment>
<dbReference type="GO" id="GO:0005739">
    <property type="term" value="C:mitochondrion"/>
    <property type="evidence" value="ECO:0007669"/>
    <property type="project" value="TreeGrafter"/>
</dbReference>
<dbReference type="Proteomes" id="UP000886595">
    <property type="component" value="Unassembled WGS sequence"/>
</dbReference>
<proteinExistence type="inferred from homology"/>
<dbReference type="Gene3D" id="1.25.40.10">
    <property type="entry name" value="Tetratricopeptide repeat domain"/>
    <property type="match status" value="1"/>
</dbReference>
<comment type="similarity">
    <text evidence="1">Belongs to the PPR family. P subfamily.</text>
</comment>
<dbReference type="NCBIfam" id="TIGR00756">
    <property type="entry name" value="PPR"/>
    <property type="match status" value="1"/>
</dbReference>
<dbReference type="PROSITE" id="PS51375">
    <property type="entry name" value="PPR"/>
    <property type="match status" value="1"/>
</dbReference>
<evidence type="ECO:0000313" key="4">
    <source>
        <dbReference type="EMBL" id="KAG2323461.1"/>
    </source>
</evidence>
<keyword evidence="2" id="KW-0677">Repeat</keyword>
<dbReference type="EMBL" id="JAAMPC010000003">
    <property type="protein sequence ID" value="KAG2323461.1"/>
    <property type="molecule type" value="Genomic_DNA"/>
</dbReference>
<dbReference type="OrthoDB" id="10428797at2759"/>
<dbReference type="GO" id="GO:0003729">
    <property type="term" value="F:mRNA binding"/>
    <property type="evidence" value="ECO:0007669"/>
    <property type="project" value="UniProtKB-ARBA"/>
</dbReference>
<dbReference type="PANTHER" id="PTHR45717:SF34">
    <property type="entry name" value="PENTACOTRIPEPTIDE-REPEAT REGION OF PRORP DOMAIN-CONTAINING PROTEIN"/>
    <property type="match status" value="1"/>
</dbReference>
<dbReference type="PANTHER" id="PTHR45717">
    <property type="entry name" value="OS12G0527900 PROTEIN"/>
    <property type="match status" value="1"/>
</dbReference>
<keyword evidence="5" id="KW-1185">Reference proteome</keyword>
<feature type="repeat" description="PPR" evidence="3">
    <location>
        <begin position="89"/>
        <end position="123"/>
    </location>
</feature>
<gene>
    <name evidence="4" type="ORF">Bca52824_016674</name>
</gene>
<organism evidence="4 5">
    <name type="scientific">Brassica carinata</name>
    <name type="common">Ethiopian mustard</name>
    <name type="synonym">Abyssinian cabbage</name>
    <dbReference type="NCBI Taxonomy" id="52824"/>
    <lineage>
        <taxon>Eukaryota</taxon>
        <taxon>Viridiplantae</taxon>
        <taxon>Streptophyta</taxon>
        <taxon>Embryophyta</taxon>
        <taxon>Tracheophyta</taxon>
        <taxon>Spermatophyta</taxon>
        <taxon>Magnoliopsida</taxon>
        <taxon>eudicotyledons</taxon>
        <taxon>Gunneridae</taxon>
        <taxon>Pentapetalae</taxon>
        <taxon>rosids</taxon>
        <taxon>malvids</taxon>
        <taxon>Brassicales</taxon>
        <taxon>Brassicaceae</taxon>
        <taxon>Brassiceae</taxon>
        <taxon>Brassica</taxon>
    </lineage>
</organism>
<evidence type="ECO:0000256" key="1">
    <source>
        <dbReference type="ARBA" id="ARBA00007626"/>
    </source>
</evidence>
<sequence length="130" mass="15128">MRILMVSCSSLCKRSCTPPVSVRKFSDASPTADNIEVTSEKMYDKLLEIRETRETVAETLNQFINLIAMEKDTAAAEKYFNKLDDSSKNQATYRKLLRWYCREEKEDKAKALFKKMDHLNFLDSKTPFNI</sequence>
<dbReference type="InterPro" id="IPR002885">
    <property type="entry name" value="PPR_rpt"/>
</dbReference>
<name>A0A8X7W4W9_BRACI</name>
<evidence type="ECO:0000256" key="2">
    <source>
        <dbReference type="ARBA" id="ARBA00022737"/>
    </source>
</evidence>
<protein>
    <submittedName>
        <fullName evidence="4">Uncharacterized protein</fullName>
    </submittedName>
</protein>
<dbReference type="InterPro" id="IPR011990">
    <property type="entry name" value="TPR-like_helical_dom_sf"/>
</dbReference>
<reference evidence="4 5" key="1">
    <citation type="submission" date="2020-02" db="EMBL/GenBank/DDBJ databases">
        <authorList>
            <person name="Ma Q."/>
            <person name="Huang Y."/>
            <person name="Song X."/>
            <person name="Pei D."/>
        </authorList>
    </citation>
    <scope>NUCLEOTIDE SEQUENCE [LARGE SCALE GENOMIC DNA]</scope>
    <source>
        <strain evidence="4">Sxm20200214</strain>
        <tissue evidence="4">Leaf</tissue>
    </source>
</reference>
<evidence type="ECO:0000313" key="5">
    <source>
        <dbReference type="Proteomes" id="UP000886595"/>
    </source>
</evidence>
<accession>A0A8X7W4W9</accession>
<evidence type="ECO:0000256" key="3">
    <source>
        <dbReference type="PROSITE-ProRule" id="PRU00708"/>
    </source>
</evidence>